<evidence type="ECO:0008006" key="3">
    <source>
        <dbReference type="Google" id="ProtNLM"/>
    </source>
</evidence>
<keyword evidence="2" id="KW-1185">Reference proteome</keyword>
<evidence type="ECO:0000313" key="2">
    <source>
        <dbReference type="Proteomes" id="UP000321570"/>
    </source>
</evidence>
<dbReference type="EMBL" id="CABIJS010000713">
    <property type="protein sequence ID" value="VUZ57198.1"/>
    <property type="molecule type" value="Genomic_DNA"/>
</dbReference>
<evidence type="ECO:0000313" key="1">
    <source>
        <dbReference type="EMBL" id="VUZ57198.1"/>
    </source>
</evidence>
<proteinExistence type="predicted"/>
<protein>
    <recommendedName>
        <fullName evidence="3">Asn/Gln amidotransferase domain-containing protein</fullName>
    </recommendedName>
</protein>
<reference evidence="1 2" key="1">
    <citation type="submission" date="2019-07" db="EMBL/GenBank/DDBJ databases">
        <authorList>
            <person name="Jastrzebski P J."/>
            <person name="Paukszto L."/>
            <person name="Jastrzebski P J."/>
        </authorList>
    </citation>
    <scope>NUCLEOTIDE SEQUENCE [LARGE SCALE GENOMIC DNA]</scope>
    <source>
        <strain evidence="1 2">WMS-il1</strain>
    </source>
</reference>
<accession>A0A564ZEC2</accession>
<organism evidence="1 2">
    <name type="scientific">Hymenolepis diminuta</name>
    <name type="common">Rat tapeworm</name>
    <dbReference type="NCBI Taxonomy" id="6216"/>
    <lineage>
        <taxon>Eukaryota</taxon>
        <taxon>Metazoa</taxon>
        <taxon>Spiralia</taxon>
        <taxon>Lophotrochozoa</taxon>
        <taxon>Platyhelminthes</taxon>
        <taxon>Cestoda</taxon>
        <taxon>Eucestoda</taxon>
        <taxon>Cyclophyllidea</taxon>
        <taxon>Hymenolepididae</taxon>
        <taxon>Hymenolepis</taxon>
    </lineage>
</organism>
<dbReference type="Proteomes" id="UP000321570">
    <property type="component" value="Unassembled WGS sequence"/>
</dbReference>
<gene>
    <name evidence="1" type="ORF">WMSIL1_LOCUS14675</name>
</gene>
<dbReference type="AlphaFoldDB" id="A0A564ZEC2"/>
<name>A0A564ZEC2_HYMDI</name>
<sequence length="115" mass="13045">MNLTGDIFGTGSEQVLNEMCEVGKSPNALETARRLGVLLNHDLFTIQSICSEFVENNSNLVNKYIRKGRKRRNLISMVQRIVHDNKDSKRLNEALVERCLSELLDNIGQSSTMYT</sequence>